<dbReference type="STRING" id="1434108.MSBRM_0113"/>
<keyword evidence="3" id="KW-1185">Reference proteome</keyword>
<gene>
    <name evidence="2" type="ORF">MSBRM_0113</name>
</gene>
<dbReference type="AlphaFoldDB" id="A0A0E3LMJ1"/>
<evidence type="ECO:0000313" key="2">
    <source>
        <dbReference type="EMBL" id="AKB53111.1"/>
    </source>
</evidence>
<dbReference type="Pfam" id="PF04945">
    <property type="entry name" value="YHS"/>
    <property type="match status" value="1"/>
</dbReference>
<protein>
    <submittedName>
        <fullName evidence="2">YHS domain protein</fullName>
    </submittedName>
</protein>
<evidence type="ECO:0000259" key="1">
    <source>
        <dbReference type="SMART" id="SM00746"/>
    </source>
</evidence>
<dbReference type="SMART" id="SM00746">
    <property type="entry name" value="TRASH"/>
    <property type="match status" value="1"/>
</dbReference>
<dbReference type="HOGENOM" id="CLU_2565708_0_0_2"/>
<organism evidence="2 3">
    <name type="scientific">Methanosarcina barkeri MS</name>
    <dbReference type="NCBI Taxonomy" id="1434108"/>
    <lineage>
        <taxon>Archaea</taxon>
        <taxon>Methanobacteriati</taxon>
        <taxon>Methanobacteriota</taxon>
        <taxon>Stenosarchaea group</taxon>
        <taxon>Methanomicrobia</taxon>
        <taxon>Methanosarcinales</taxon>
        <taxon>Methanosarcinaceae</taxon>
        <taxon>Methanosarcina</taxon>
    </lineage>
</organism>
<name>A0A0E3LMJ1_METBA</name>
<dbReference type="Proteomes" id="UP000033033">
    <property type="component" value="Chromosome"/>
</dbReference>
<dbReference type="InterPro" id="IPR011017">
    <property type="entry name" value="TRASH_dom"/>
</dbReference>
<dbReference type="InterPro" id="IPR007029">
    <property type="entry name" value="YHS_dom"/>
</dbReference>
<reference evidence="2 3" key="1">
    <citation type="submission" date="2014-07" db="EMBL/GenBank/DDBJ databases">
        <title>Methanogenic archaea and the global carbon cycle.</title>
        <authorList>
            <person name="Henriksen J.R."/>
            <person name="Luke J."/>
            <person name="Reinhart S."/>
            <person name="Benedict M.N."/>
            <person name="Youngblut N.D."/>
            <person name="Metcalf M.E."/>
            <person name="Whitaker R.J."/>
            <person name="Metcalf W.W."/>
        </authorList>
    </citation>
    <scope>NUCLEOTIDE SEQUENCE [LARGE SCALE GENOMIC DNA]</scope>
    <source>
        <strain evidence="2 3">MS</strain>
    </source>
</reference>
<feature type="domain" description="TRASH" evidence="1">
    <location>
        <begin position="4"/>
        <end position="41"/>
    </location>
</feature>
<dbReference type="EMBL" id="CP009528">
    <property type="protein sequence ID" value="AKB53111.1"/>
    <property type="molecule type" value="Genomic_DNA"/>
</dbReference>
<proteinExistence type="predicted"/>
<dbReference type="KEGG" id="mby:MSBRM_0113"/>
<dbReference type="PATRIC" id="fig|1434108.4.peg.102"/>
<evidence type="ECO:0000313" key="3">
    <source>
        <dbReference type="Proteomes" id="UP000033033"/>
    </source>
</evidence>
<sequence>MPLDSICKKIIFDNTEYFSDYGGKSYYFCSSECKQKFDALEKSVIRLKRNLSEKERISFGKLKKDIIKPGICTLCGACAAS</sequence>
<accession>A0A0E3LMJ1</accession>